<dbReference type="EMBL" id="PYTT01000156">
    <property type="protein sequence ID" value="RNK98030.1"/>
    <property type="molecule type" value="Genomic_DNA"/>
</dbReference>
<feature type="compositionally biased region" description="Polar residues" evidence="5">
    <location>
        <begin position="330"/>
        <end position="368"/>
    </location>
</feature>
<dbReference type="RefSeq" id="WP_106888050.1">
    <property type="nucleotide sequence ID" value="NZ_CP025272.1"/>
</dbReference>
<evidence type="ECO:0000313" key="8">
    <source>
        <dbReference type="Proteomes" id="UP000284283"/>
    </source>
</evidence>
<keyword evidence="4 6" id="KW-0472">Membrane</keyword>
<evidence type="ECO:0008006" key="9">
    <source>
        <dbReference type="Google" id="ProtNLM"/>
    </source>
</evidence>
<evidence type="ECO:0000256" key="3">
    <source>
        <dbReference type="ARBA" id="ARBA00022989"/>
    </source>
</evidence>
<organism evidence="7 8">
    <name type="scientific">Xanthomonas vasicola pv. vasculorum</name>
    <dbReference type="NCBI Taxonomy" id="325776"/>
    <lineage>
        <taxon>Bacteria</taxon>
        <taxon>Pseudomonadati</taxon>
        <taxon>Pseudomonadota</taxon>
        <taxon>Gammaproteobacteria</taxon>
        <taxon>Lysobacterales</taxon>
        <taxon>Lysobacteraceae</taxon>
        <taxon>Xanthomonas</taxon>
    </lineage>
</organism>
<dbReference type="GO" id="GO:0030255">
    <property type="term" value="P:protein secretion by the type IV secretion system"/>
    <property type="evidence" value="ECO:0007669"/>
    <property type="project" value="InterPro"/>
</dbReference>
<proteinExistence type="predicted"/>
<name>A0AAE8F716_XANVA</name>
<keyword evidence="2 6" id="KW-0812">Transmembrane</keyword>
<dbReference type="Proteomes" id="UP000284283">
    <property type="component" value="Unassembled WGS sequence"/>
</dbReference>
<feature type="region of interest" description="Disordered" evidence="5">
    <location>
        <begin position="306"/>
        <end position="368"/>
    </location>
</feature>
<dbReference type="AlphaFoldDB" id="A0AAE8F716"/>
<feature type="transmembrane region" description="Helical" evidence="6">
    <location>
        <begin position="214"/>
        <end position="246"/>
    </location>
</feature>
<evidence type="ECO:0000313" key="7">
    <source>
        <dbReference type="EMBL" id="RNK98030.1"/>
    </source>
</evidence>
<feature type="transmembrane region" description="Helical" evidence="6">
    <location>
        <begin position="44"/>
        <end position="63"/>
    </location>
</feature>
<dbReference type="KEGG" id="xva:C7V42_13445"/>
<dbReference type="InterPro" id="IPR007688">
    <property type="entry name" value="Conjugal_tfr_TrbL/VirB6"/>
</dbReference>
<evidence type="ECO:0000256" key="4">
    <source>
        <dbReference type="ARBA" id="ARBA00023136"/>
    </source>
</evidence>
<feature type="transmembrane region" description="Helical" evidence="6">
    <location>
        <begin position="266"/>
        <end position="287"/>
    </location>
</feature>
<dbReference type="Pfam" id="PF04610">
    <property type="entry name" value="TrbL"/>
    <property type="match status" value="1"/>
</dbReference>
<feature type="transmembrane region" description="Helical" evidence="6">
    <location>
        <begin position="75"/>
        <end position="95"/>
    </location>
</feature>
<protein>
    <recommendedName>
        <fullName evidence="9">Type IV secretion system protein</fullName>
    </recommendedName>
</protein>
<evidence type="ECO:0000256" key="5">
    <source>
        <dbReference type="SAM" id="MobiDB-lite"/>
    </source>
</evidence>
<dbReference type="GO" id="GO:0016020">
    <property type="term" value="C:membrane"/>
    <property type="evidence" value="ECO:0007669"/>
    <property type="project" value="UniProtKB-SubCell"/>
</dbReference>
<accession>A0AAE8F716</accession>
<reference evidence="7 8" key="1">
    <citation type="submission" date="2018-03" db="EMBL/GenBank/DDBJ databases">
        <authorList>
            <person name="Wu G."/>
        </authorList>
    </citation>
    <scope>NUCLEOTIDE SEQUENCE [LARGE SCALE GENOMIC DNA]</scope>
    <source>
        <strain evidence="7 8">SAM-118</strain>
    </source>
</reference>
<keyword evidence="3 6" id="KW-1133">Transmembrane helix</keyword>
<evidence type="ECO:0000256" key="1">
    <source>
        <dbReference type="ARBA" id="ARBA00004141"/>
    </source>
</evidence>
<comment type="subcellular location">
    <subcellularLocation>
        <location evidence="1">Membrane</location>
        <topology evidence="1">Multi-pass membrane protein</topology>
    </subcellularLocation>
</comment>
<sequence length="368" mass="39053">MTKESKSCSARSYSSATSGFSLINDFLRDEIDIFQWTLLQRTSALIGIVSLTVLTLWIMFQGYRIVTGQSREAAMGLVVTALRATLIIGLATSMAEGSSKLYWTLTDGVSQSITQVVTGDSKSPYDAIDKNLGLMQIAMMSIDQIQTAGNEQRNEEKARARWFTDVGMAGPGVVGGSLLLLNKIGMALFVGFGPLFIMCLLFQATKSLFSKWLLYGLGMVFSLSVLSFTVSLATKVIGAVAVAFLVKYAMPGSSGEGISSMALQQGGLGLVMTTLIVTAPPMAAAFFQGTLGQFTAYSALGQLDRANQEPGAGRPYQPAPPARDNRESEGQFNPSVATGSRPPQSANNDSDTASTGRFGKANSNSSST</sequence>
<gene>
    <name evidence="7" type="ORF">C9386_19030</name>
</gene>
<evidence type="ECO:0000256" key="2">
    <source>
        <dbReference type="ARBA" id="ARBA00022692"/>
    </source>
</evidence>
<comment type="caution">
    <text evidence="7">The sequence shown here is derived from an EMBL/GenBank/DDBJ whole genome shotgun (WGS) entry which is preliminary data.</text>
</comment>
<evidence type="ECO:0000256" key="6">
    <source>
        <dbReference type="SAM" id="Phobius"/>
    </source>
</evidence>
<feature type="transmembrane region" description="Helical" evidence="6">
    <location>
        <begin position="184"/>
        <end position="202"/>
    </location>
</feature>